<organism evidence="2 3">
    <name type="scientific">Candidatus Taylorbacteria bacterium RIFCSPLOWO2_12_FULL_43_20</name>
    <dbReference type="NCBI Taxonomy" id="1802332"/>
    <lineage>
        <taxon>Bacteria</taxon>
        <taxon>Candidatus Tayloriibacteriota</taxon>
    </lineage>
</organism>
<evidence type="ECO:0008006" key="4">
    <source>
        <dbReference type="Google" id="ProtNLM"/>
    </source>
</evidence>
<feature type="transmembrane region" description="Helical" evidence="1">
    <location>
        <begin position="7"/>
        <end position="26"/>
    </location>
</feature>
<dbReference type="EMBL" id="MHSK01000024">
    <property type="protein sequence ID" value="OHA41844.1"/>
    <property type="molecule type" value="Genomic_DNA"/>
</dbReference>
<dbReference type="AlphaFoldDB" id="A0A1G2P0H3"/>
<dbReference type="InterPro" id="IPR003425">
    <property type="entry name" value="CCB3/YggT"/>
</dbReference>
<evidence type="ECO:0000256" key="1">
    <source>
        <dbReference type="SAM" id="Phobius"/>
    </source>
</evidence>
<evidence type="ECO:0000313" key="3">
    <source>
        <dbReference type="Proteomes" id="UP000177269"/>
    </source>
</evidence>
<dbReference type="Proteomes" id="UP000177269">
    <property type="component" value="Unassembled WGS sequence"/>
</dbReference>
<proteinExistence type="predicted"/>
<keyword evidence="1" id="KW-0812">Transmembrane</keyword>
<sequence>MRRILLQLVNIIVGLVELILLLRFLLRLLGANPAAPFASWLYATSAPLLEPFRGLFPSPVIERGLVLEFSTLFAILIYALFGWLVSEFIFTLNNITNNRRKTRVSKTKVEEE</sequence>
<protein>
    <recommendedName>
        <fullName evidence="4">YggT family protein</fullName>
    </recommendedName>
</protein>
<dbReference type="GO" id="GO:0016020">
    <property type="term" value="C:membrane"/>
    <property type="evidence" value="ECO:0007669"/>
    <property type="project" value="InterPro"/>
</dbReference>
<accession>A0A1G2P0H3</accession>
<dbReference type="Pfam" id="PF02325">
    <property type="entry name" value="CCB3_YggT"/>
    <property type="match status" value="1"/>
</dbReference>
<gene>
    <name evidence="2" type="ORF">A3G52_03350</name>
</gene>
<name>A0A1G2P0H3_9BACT</name>
<keyword evidence="1" id="KW-1133">Transmembrane helix</keyword>
<keyword evidence="1" id="KW-0472">Membrane</keyword>
<evidence type="ECO:0000313" key="2">
    <source>
        <dbReference type="EMBL" id="OHA41844.1"/>
    </source>
</evidence>
<comment type="caution">
    <text evidence="2">The sequence shown here is derived from an EMBL/GenBank/DDBJ whole genome shotgun (WGS) entry which is preliminary data.</text>
</comment>
<feature type="transmembrane region" description="Helical" evidence="1">
    <location>
        <begin position="72"/>
        <end position="93"/>
    </location>
</feature>
<reference evidence="2 3" key="1">
    <citation type="journal article" date="2016" name="Nat. Commun.">
        <title>Thousands of microbial genomes shed light on interconnected biogeochemical processes in an aquifer system.</title>
        <authorList>
            <person name="Anantharaman K."/>
            <person name="Brown C.T."/>
            <person name="Hug L.A."/>
            <person name="Sharon I."/>
            <person name="Castelle C.J."/>
            <person name="Probst A.J."/>
            <person name="Thomas B.C."/>
            <person name="Singh A."/>
            <person name="Wilkins M.J."/>
            <person name="Karaoz U."/>
            <person name="Brodie E.L."/>
            <person name="Williams K.H."/>
            <person name="Hubbard S.S."/>
            <person name="Banfield J.F."/>
        </authorList>
    </citation>
    <scope>NUCLEOTIDE SEQUENCE [LARGE SCALE GENOMIC DNA]</scope>
</reference>